<dbReference type="PATRIC" id="fig|1341683.3.peg.867"/>
<keyword evidence="1" id="KW-0472">Membrane</keyword>
<evidence type="ECO:0008006" key="4">
    <source>
        <dbReference type="Google" id="ProtNLM"/>
    </source>
</evidence>
<organism evidence="2 3">
    <name type="scientific">Acinetobacter brisouii CIP 110357</name>
    <dbReference type="NCBI Taxonomy" id="1341683"/>
    <lineage>
        <taxon>Bacteria</taxon>
        <taxon>Pseudomonadati</taxon>
        <taxon>Pseudomonadota</taxon>
        <taxon>Gammaproteobacteria</taxon>
        <taxon>Moraxellales</taxon>
        <taxon>Moraxellaceae</taxon>
        <taxon>Acinetobacter</taxon>
    </lineage>
</organism>
<protein>
    <recommendedName>
        <fullName evidence="4">DUF4492 domain-containing protein</fullName>
    </recommendedName>
</protein>
<proteinExistence type="predicted"/>
<dbReference type="STRING" id="396323.VH98_07615"/>
<sequence length="63" mass="7330">MSLETNKFDKRLVKEIIIILVIKFALLMLIKNIWFDSPTFPKNFDNQVAERIAGSPPPIKETR</sequence>
<reference evidence="2 3" key="1">
    <citation type="submission" date="2013-10" db="EMBL/GenBank/DDBJ databases">
        <title>The Genome Sequence of Acinetobacter brisouii CIP 110357.</title>
        <authorList>
            <consortium name="The Broad Institute Genomics Platform"/>
            <consortium name="The Broad Institute Genome Sequencing Center for Infectious Disease"/>
            <person name="Cerqueira G."/>
            <person name="Feldgarden M."/>
            <person name="Courvalin P."/>
            <person name="Grillot-Courvalin C."/>
            <person name="Clermont D."/>
            <person name="Rocha E."/>
            <person name="Yoon E.-J."/>
            <person name="Nemec A."/>
            <person name="Young S.K."/>
            <person name="Zeng Q."/>
            <person name="Gargeya S."/>
            <person name="Fitzgerald M."/>
            <person name="Abouelleil A."/>
            <person name="Alvarado L."/>
            <person name="Berlin A.M."/>
            <person name="Chapman S.B."/>
            <person name="Gainer-Dewar J."/>
            <person name="Goldberg J."/>
            <person name="Gnerre S."/>
            <person name="Griggs A."/>
            <person name="Gujja S."/>
            <person name="Hansen M."/>
            <person name="Howarth C."/>
            <person name="Imamovic A."/>
            <person name="Ireland A."/>
            <person name="Larimer J."/>
            <person name="McCowan C."/>
            <person name="Murphy C."/>
            <person name="Pearson M."/>
            <person name="Poon T.W."/>
            <person name="Priest M."/>
            <person name="Roberts A."/>
            <person name="Saif S."/>
            <person name="Shea T."/>
            <person name="Sykes S."/>
            <person name="Wortman J."/>
            <person name="Nusbaum C."/>
            <person name="Birren B."/>
        </authorList>
    </citation>
    <scope>NUCLEOTIDE SEQUENCE [LARGE SCALE GENOMIC DNA]</scope>
    <source>
        <strain evidence="2 3">CIP 110357</strain>
    </source>
</reference>
<keyword evidence="1" id="KW-0812">Transmembrane</keyword>
<accession>V2VY89</accession>
<keyword evidence="1" id="KW-1133">Transmembrane helix</keyword>
<evidence type="ECO:0000313" key="2">
    <source>
        <dbReference type="EMBL" id="ESK52714.1"/>
    </source>
</evidence>
<gene>
    <name evidence="2" type="ORF">P255_00875</name>
</gene>
<keyword evidence="3" id="KW-1185">Reference proteome</keyword>
<dbReference type="InterPro" id="IPR054636">
    <property type="entry name" value="CydP"/>
</dbReference>
<dbReference type="Proteomes" id="UP000018418">
    <property type="component" value="Unassembled WGS sequence"/>
</dbReference>
<feature type="transmembrane region" description="Helical" evidence="1">
    <location>
        <begin position="12"/>
        <end position="34"/>
    </location>
</feature>
<dbReference type="NCBIfam" id="NF045611">
    <property type="entry name" value="small_CydP"/>
    <property type="match status" value="1"/>
</dbReference>
<dbReference type="HOGENOM" id="CLU_2875381_0_0_6"/>
<dbReference type="EMBL" id="AYEU01000003">
    <property type="protein sequence ID" value="ESK52714.1"/>
    <property type="molecule type" value="Genomic_DNA"/>
</dbReference>
<evidence type="ECO:0000256" key="1">
    <source>
        <dbReference type="SAM" id="Phobius"/>
    </source>
</evidence>
<name>V2VY89_9GAMM</name>
<evidence type="ECO:0000313" key="3">
    <source>
        <dbReference type="Proteomes" id="UP000018418"/>
    </source>
</evidence>
<dbReference type="AlphaFoldDB" id="V2VY89"/>
<comment type="caution">
    <text evidence="2">The sequence shown here is derived from an EMBL/GenBank/DDBJ whole genome shotgun (WGS) entry which is preliminary data.</text>
</comment>
<dbReference type="OrthoDB" id="6942620at2"/>
<dbReference type="RefSeq" id="WP_004753102.1">
    <property type="nucleotide sequence ID" value="NZ_BBTI01000001.1"/>
</dbReference>